<protein>
    <submittedName>
        <fullName evidence="6">IclR family transcriptional regulator</fullName>
    </submittedName>
</protein>
<dbReference type="InterPro" id="IPR036390">
    <property type="entry name" value="WH_DNA-bd_sf"/>
</dbReference>
<dbReference type="InterPro" id="IPR036388">
    <property type="entry name" value="WH-like_DNA-bd_sf"/>
</dbReference>
<gene>
    <name evidence="6" type="ORF">F8O05_05820</name>
</gene>
<dbReference type="InterPro" id="IPR014757">
    <property type="entry name" value="Tscrpt_reg_IclR_C"/>
</dbReference>
<keyword evidence="2" id="KW-0238">DNA-binding</keyword>
<dbReference type="Gene3D" id="1.10.10.10">
    <property type="entry name" value="Winged helix-like DNA-binding domain superfamily/Winged helix DNA-binding domain"/>
    <property type="match status" value="1"/>
</dbReference>
<name>A0A7J5BBC1_9MICO</name>
<dbReference type="OrthoDB" id="3632743at2"/>
<dbReference type="RefSeq" id="WP_158051822.1">
    <property type="nucleotide sequence ID" value="NZ_WBKB01000003.1"/>
</dbReference>
<dbReference type="Proteomes" id="UP000433493">
    <property type="component" value="Unassembled WGS sequence"/>
</dbReference>
<feature type="domain" description="IclR-ED" evidence="5">
    <location>
        <begin position="72"/>
        <end position="254"/>
    </location>
</feature>
<dbReference type="InterPro" id="IPR050707">
    <property type="entry name" value="HTH_MetabolicPath_Reg"/>
</dbReference>
<evidence type="ECO:0000259" key="5">
    <source>
        <dbReference type="PROSITE" id="PS51078"/>
    </source>
</evidence>
<dbReference type="SUPFAM" id="SSF46785">
    <property type="entry name" value="Winged helix' DNA-binding domain"/>
    <property type="match status" value="1"/>
</dbReference>
<dbReference type="GO" id="GO:0003677">
    <property type="term" value="F:DNA binding"/>
    <property type="evidence" value="ECO:0007669"/>
    <property type="project" value="UniProtKB-KW"/>
</dbReference>
<feature type="domain" description="HTH iclR-type" evidence="4">
    <location>
        <begin position="10"/>
        <end position="71"/>
    </location>
</feature>
<keyword evidence="1" id="KW-0805">Transcription regulation</keyword>
<organism evidence="6 7">
    <name type="scientific">Gulosibacter chungangensis</name>
    <dbReference type="NCBI Taxonomy" id="979746"/>
    <lineage>
        <taxon>Bacteria</taxon>
        <taxon>Bacillati</taxon>
        <taxon>Actinomycetota</taxon>
        <taxon>Actinomycetes</taxon>
        <taxon>Micrococcales</taxon>
        <taxon>Microbacteriaceae</taxon>
        <taxon>Gulosibacter</taxon>
    </lineage>
</organism>
<dbReference type="GO" id="GO:0003700">
    <property type="term" value="F:DNA-binding transcription factor activity"/>
    <property type="evidence" value="ECO:0007669"/>
    <property type="project" value="TreeGrafter"/>
</dbReference>
<dbReference type="EMBL" id="WBKB01000003">
    <property type="protein sequence ID" value="KAB1643406.1"/>
    <property type="molecule type" value="Genomic_DNA"/>
</dbReference>
<sequence length="259" mass="27873">MAVDTDVAGMAILQKAGAIINVLEREGESSAAQISEAVGEPVSSTYRLLSTMMALGWVDTGSKRGRYRLGVDVLRIGGMLEDRLDVRSVASPILAELRDATRNSTFLCLLRHDNAVCVERIGGRDVQSLAMRLGDSLPLYSGAAPRALLSFLPNEELRATLDRFEARRRNGEAIPSEGSILREIEIAREVGYTVSDEDVTPGIASIGAPIYNHRGELEGGISVSGLRDRVLGPDVDTAEKVKRSAAQISRALGKLEDAQ</sequence>
<dbReference type="GO" id="GO:0045892">
    <property type="term" value="P:negative regulation of DNA-templated transcription"/>
    <property type="evidence" value="ECO:0007669"/>
    <property type="project" value="TreeGrafter"/>
</dbReference>
<dbReference type="Pfam" id="PF01614">
    <property type="entry name" value="IclR_C"/>
    <property type="match status" value="1"/>
</dbReference>
<evidence type="ECO:0000256" key="1">
    <source>
        <dbReference type="ARBA" id="ARBA00023015"/>
    </source>
</evidence>
<evidence type="ECO:0000259" key="4">
    <source>
        <dbReference type="PROSITE" id="PS51077"/>
    </source>
</evidence>
<comment type="caution">
    <text evidence="6">The sequence shown here is derived from an EMBL/GenBank/DDBJ whole genome shotgun (WGS) entry which is preliminary data.</text>
</comment>
<dbReference type="Pfam" id="PF09339">
    <property type="entry name" value="HTH_IclR"/>
    <property type="match status" value="1"/>
</dbReference>
<evidence type="ECO:0000256" key="2">
    <source>
        <dbReference type="ARBA" id="ARBA00023125"/>
    </source>
</evidence>
<evidence type="ECO:0000313" key="7">
    <source>
        <dbReference type="Proteomes" id="UP000433493"/>
    </source>
</evidence>
<dbReference type="PANTHER" id="PTHR30136">
    <property type="entry name" value="HELIX-TURN-HELIX TRANSCRIPTIONAL REGULATOR, ICLR FAMILY"/>
    <property type="match status" value="1"/>
</dbReference>
<dbReference type="PROSITE" id="PS51078">
    <property type="entry name" value="ICLR_ED"/>
    <property type="match status" value="1"/>
</dbReference>
<reference evidence="6 7" key="1">
    <citation type="submission" date="2019-09" db="EMBL/GenBank/DDBJ databases">
        <title>Phylogeny of genus Pseudoclavibacter and closely related genus.</title>
        <authorList>
            <person name="Li Y."/>
        </authorList>
    </citation>
    <scope>NUCLEOTIDE SEQUENCE [LARGE SCALE GENOMIC DNA]</scope>
    <source>
        <strain evidence="6 7">KCTC 13959</strain>
    </source>
</reference>
<dbReference type="PANTHER" id="PTHR30136:SF24">
    <property type="entry name" value="HTH-TYPE TRANSCRIPTIONAL REPRESSOR ALLR"/>
    <property type="match status" value="1"/>
</dbReference>
<evidence type="ECO:0000256" key="3">
    <source>
        <dbReference type="ARBA" id="ARBA00023163"/>
    </source>
</evidence>
<evidence type="ECO:0000313" key="6">
    <source>
        <dbReference type="EMBL" id="KAB1643406.1"/>
    </source>
</evidence>
<keyword evidence="3" id="KW-0804">Transcription</keyword>
<dbReference type="SUPFAM" id="SSF55781">
    <property type="entry name" value="GAF domain-like"/>
    <property type="match status" value="1"/>
</dbReference>
<dbReference type="SMART" id="SM00346">
    <property type="entry name" value="HTH_ICLR"/>
    <property type="match status" value="1"/>
</dbReference>
<dbReference type="PROSITE" id="PS51077">
    <property type="entry name" value="HTH_ICLR"/>
    <property type="match status" value="1"/>
</dbReference>
<dbReference type="Gene3D" id="3.30.450.40">
    <property type="match status" value="1"/>
</dbReference>
<dbReference type="InterPro" id="IPR029016">
    <property type="entry name" value="GAF-like_dom_sf"/>
</dbReference>
<dbReference type="InterPro" id="IPR005471">
    <property type="entry name" value="Tscrpt_reg_IclR_N"/>
</dbReference>
<proteinExistence type="predicted"/>
<accession>A0A7J5BBC1</accession>
<dbReference type="AlphaFoldDB" id="A0A7J5BBC1"/>
<keyword evidence="7" id="KW-1185">Reference proteome</keyword>